<feature type="compositionally biased region" description="Polar residues" evidence="1">
    <location>
        <begin position="618"/>
        <end position="648"/>
    </location>
</feature>
<accession>A0AAV9HSE7</accession>
<feature type="compositionally biased region" description="Polar residues" evidence="1">
    <location>
        <begin position="739"/>
        <end position="750"/>
    </location>
</feature>
<evidence type="ECO:0000313" key="2">
    <source>
        <dbReference type="EMBL" id="KAK4463692.1"/>
    </source>
</evidence>
<dbReference type="Proteomes" id="UP001321749">
    <property type="component" value="Unassembled WGS sequence"/>
</dbReference>
<gene>
    <name evidence="2" type="ORF">QBC42DRAFT_222120</name>
</gene>
<proteinExistence type="predicted"/>
<keyword evidence="3" id="KW-1185">Reference proteome</keyword>
<comment type="caution">
    <text evidence="2">The sequence shown here is derived from an EMBL/GenBank/DDBJ whole genome shotgun (WGS) entry which is preliminary data.</text>
</comment>
<name>A0AAV9HSE7_9PEZI</name>
<organism evidence="2 3">
    <name type="scientific">Cladorrhinum samala</name>
    <dbReference type="NCBI Taxonomy" id="585594"/>
    <lineage>
        <taxon>Eukaryota</taxon>
        <taxon>Fungi</taxon>
        <taxon>Dikarya</taxon>
        <taxon>Ascomycota</taxon>
        <taxon>Pezizomycotina</taxon>
        <taxon>Sordariomycetes</taxon>
        <taxon>Sordariomycetidae</taxon>
        <taxon>Sordariales</taxon>
        <taxon>Podosporaceae</taxon>
        <taxon>Cladorrhinum</taxon>
    </lineage>
</organism>
<feature type="compositionally biased region" description="Polar residues" evidence="1">
    <location>
        <begin position="33"/>
        <end position="57"/>
    </location>
</feature>
<protein>
    <submittedName>
        <fullName evidence="2">Uncharacterized protein</fullName>
    </submittedName>
</protein>
<feature type="compositionally biased region" description="Pro residues" evidence="1">
    <location>
        <begin position="205"/>
        <end position="216"/>
    </location>
</feature>
<feature type="region of interest" description="Disordered" evidence="1">
    <location>
        <begin position="122"/>
        <end position="179"/>
    </location>
</feature>
<feature type="compositionally biased region" description="Basic and acidic residues" evidence="1">
    <location>
        <begin position="692"/>
        <end position="701"/>
    </location>
</feature>
<feature type="compositionally biased region" description="Basic and acidic residues" evidence="1">
    <location>
        <begin position="754"/>
        <end position="768"/>
    </location>
</feature>
<reference evidence="2" key="2">
    <citation type="submission" date="2023-06" db="EMBL/GenBank/DDBJ databases">
        <authorList>
            <consortium name="Lawrence Berkeley National Laboratory"/>
            <person name="Mondo S.J."/>
            <person name="Hensen N."/>
            <person name="Bonometti L."/>
            <person name="Westerberg I."/>
            <person name="Brannstrom I.O."/>
            <person name="Guillou S."/>
            <person name="Cros-Aarteil S."/>
            <person name="Calhoun S."/>
            <person name="Haridas S."/>
            <person name="Kuo A."/>
            <person name="Pangilinan J."/>
            <person name="Riley R."/>
            <person name="Labutti K."/>
            <person name="Andreopoulos B."/>
            <person name="Lipzen A."/>
            <person name="Chen C."/>
            <person name="Yanf M."/>
            <person name="Daum C."/>
            <person name="Ng V."/>
            <person name="Clum A."/>
            <person name="Steindorff A."/>
            <person name="Ohm R."/>
            <person name="Martin F."/>
            <person name="Silar P."/>
            <person name="Natvig D."/>
            <person name="Lalanne C."/>
            <person name="Gautier V."/>
            <person name="Ament-Velasquez S.L."/>
            <person name="Kruys A."/>
            <person name="Hutchinson M.I."/>
            <person name="Powell A.J."/>
            <person name="Barry K."/>
            <person name="Miller A.N."/>
            <person name="Grigoriev I.V."/>
            <person name="Debuchy R."/>
            <person name="Gladieux P."/>
            <person name="Thoren M.H."/>
            <person name="Johannesson H."/>
        </authorList>
    </citation>
    <scope>NUCLEOTIDE SEQUENCE</scope>
    <source>
        <strain evidence="2">PSN324</strain>
    </source>
</reference>
<feature type="region of interest" description="Disordered" evidence="1">
    <location>
        <begin position="506"/>
        <end position="777"/>
    </location>
</feature>
<feature type="compositionally biased region" description="Low complexity" evidence="1">
    <location>
        <begin position="590"/>
        <end position="599"/>
    </location>
</feature>
<dbReference type="AlphaFoldDB" id="A0AAV9HSE7"/>
<feature type="region of interest" description="Disordered" evidence="1">
    <location>
        <begin position="192"/>
        <end position="226"/>
    </location>
</feature>
<evidence type="ECO:0000256" key="1">
    <source>
        <dbReference type="SAM" id="MobiDB-lite"/>
    </source>
</evidence>
<dbReference type="EMBL" id="MU864956">
    <property type="protein sequence ID" value="KAK4463692.1"/>
    <property type="molecule type" value="Genomic_DNA"/>
</dbReference>
<evidence type="ECO:0000313" key="3">
    <source>
        <dbReference type="Proteomes" id="UP001321749"/>
    </source>
</evidence>
<feature type="region of interest" description="Disordered" evidence="1">
    <location>
        <begin position="1"/>
        <end position="92"/>
    </location>
</feature>
<reference evidence="2" key="1">
    <citation type="journal article" date="2023" name="Mol. Phylogenet. Evol.">
        <title>Genome-scale phylogeny and comparative genomics of the fungal order Sordariales.</title>
        <authorList>
            <person name="Hensen N."/>
            <person name="Bonometti L."/>
            <person name="Westerberg I."/>
            <person name="Brannstrom I.O."/>
            <person name="Guillou S."/>
            <person name="Cros-Aarteil S."/>
            <person name="Calhoun S."/>
            <person name="Haridas S."/>
            <person name="Kuo A."/>
            <person name="Mondo S."/>
            <person name="Pangilinan J."/>
            <person name="Riley R."/>
            <person name="LaButti K."/>
            <person name="Andreopoulos B."/>
            <person name="Lipzen A."/>
            <person name="Chen C."/>
            <person name="Yan M."/>
            <person name="Daum C."/>
            <person name="Ng V."/>
            <person name="Clum A."/>
            <person name="Steindorff A."/>
            <person name="Ohm R.A."/>
            <person name="Martin F."/>
            <person name="Silar P."/>
            <person name="Natvig D.O."/>
            <person name="Lalanne C."/>
            <person name="Gautier V."/>
            <person name="Ament-Velasquez S.L."/>
            <person name="Kruys A."/>
            <person name="Hutchinson M.I."/>
            <person name="Powell A.J."/>
            <person name="Barry K."/>
            <person name="Miller A.N."/>
            <person name="Grigoriev I.V."/>
            <person name="Debuchy R."/>
            <person name="Gladieux P."/>
            <person name="Hiltunen Thoren M."/>
            <person name="Johannesson H."/>
        </authorList>
    </citation>
    <scope>NUCLEOTIDE SEQUENCE</scope>
    <source>
        <strain evidence="2">PSN324</strain>
    </source>
</reference>
<feature type="compositionally biased region" description="Polar residues" evidence="1">
    <location>
        <begin position="705"/>
        <end position="730"/>
    </location>
</feature>
<feature type="compositionally biased region" description="Low complexity" evidence="1">
    <location>
        <begin position="649"/>
        <end position="658"/>
    </location>
</feature>
<feature type="compositionally biased region" description="Basic and acidic residues" evidence="1">
    <location>
        <begin position="515"/>
        <end position="531"/>
    </location>
</feature>
<sequence length="777" mass="84744">MHNEPQSLPWDEVPRPLHINKQPAGSDKREYRSTTAPRSRCSSSESNITDASLNSIPESPGGENPLKVPKRRGDRSIQMKNGDGAHNSSQEQLTDANGEMALPDAFFFFFFFFHLQDRPPIPPAIPPKSNHRPRRSNSCNNPYGPFSRGLAARRPVLDGSADHPDTRKGTNSPDASRLRTAKSMFHMARRANDMEIDTDDIVTPPRSPLPPDPDPGSPSGELDDAAPLEPSVLVPHIVVTPENKALDEGAVTLWATIQISTQISRASAPDQVRHEDACGWPPGHSRELSPPDVFGYGCLYDVSVEILPTSKSAIIELVDDKACAKITLYPGSRLLLVAHVRLLPTAVPRSRNHLFRQSSDDLMEDLEYHLGSTMTEYLQVRMTYRHSGFPQQGIRTATTPTQTAAHDGVASTQTTIQTTAVAIIKRHNSSSPWSPRPRVHPQPNPLFEIIASHWGVQTASKVMQRILHSRMKAPRRPGTMSPPPHLSMPSALGGYRTISGLVGPEETEEDIFGGDDDRFGNQQESKSDETVRAPAQHAATTRVAPPIPKRQASLRQVTSPFLEPESDEDGEEAEEAEMGKESRPSGMVSTTTNTTTPRTSYRLSKVKRMPSLIKAGAVNNSHDTTPTARTNKGSGRGSSVGNTASRGEQQQQQQRQQRASPMLSGRRSLGGTGDGPRLSIVGEGESGAGEQQRGRQRERESGSGNSQITTNTKSSGYGRSFNSKPYSSAMANLAATHCPVNNTPTTTSRKGGSGKKDKEGNKEQKEKGWTAGWSAWW</sequence>
<feature type="compositionally biased region" description="Acidic residues" evidence="1">
    <location>
        <begin position="564"/>
        <end position="576"/>
    </location>
</feature>